<dbReference type="InterPro" id="IPR000073">
    <property type="entry name" value="AB_hydrolase_1"/>
</dbReference>
<dbReference type="PANTHER" id="PTHR43798">
    <property type="entry name" value="MONOACYLGLYCEROL LIPASE"/>
    <property type="match status" value="1"/>
</dbReference>
<dbReference type="InterPro" id="IPR012354">
    <property type="entry name" value="Esterase_lipase"/>
</dbReference>
<dbReference type="AlphaFoldDB" id="C8XCV6"/>
<evidence type="ECO:0000256" key="2">
    <source>
        <dbReference type="PIRSR" id="PIRSR017388-2"/>
    </source>
</evidence>
<evidence type="ECO:0000313" key="5">
    <source>
        <dbReference type="EMBL" id="ACV79559.1"/>
    </source>
</evidence>
<dbReference type="SUPFAM" id="SSF53474">
    <property type="entry name" value="alpha/beta-Hydrolases"/>
    <property type="match status" value="1"/>
</dbReference>
<dbReference type="Pfam" id="PF12697">
    <property type="entry name" value="Abhydrolase_6"/>
    <property type="match status" value="1"/>
</dbReference>
<reference evidence="6" key="1">
    <citation type="submission" date="2009-09" db="EMBL/GenBank/DDBJ databases">
        <title>The complete genome of Nakamurella multipartita DSM 44233.</title>
        <authorList>
            <consortium name="US DOE Joint Genome Institute (JGI-PGF)"/>
            <person name="Lucas S."/>
            <person name="Copeland A."/>
            <person name="Lapidus A."/>
            <person name="Glavina del Rio T."/>
            <person name="Dalin E."/>
            <person name="Tice H."/>
            <person name="Bruce D."/>
            <person name="Goodwin L."/>
            <person name="Pitluck S."/>
            <person name="Kyrpides N."/>
            <person name="Mavromatis K."/>
            <person name="Ivanova N."/>
            <person name="Ovchinnikova G."/>
            <person name="Sims D."/>
            <person name="Meincke L."/>
            <person name="Brettin T."/>
            <person name="Detter J.C."/>
            <person name="Han C."/>
            <person name="Larimer F."/>
            <person name="Land M."/>
            <person name="Hauser L."/>
            <person name="Markowitz V."/>
            <person name="Cheng J.-F."/>
            <person name="Hugenholtz P."/>
            <person name="Woyke T."/>
            <person name="Wu D."/>
            <person name="Klenk H.-P."/>
            <person name="Eisen J.A."/>
        </authorList>
    </citation>
    <scope>NUCLEOTIDE SEQUENCE [LARGE SCALE GENOMIC DNA]</scope>
    <source>
        <strain evidence="6">ATCC 700099 / DSM 44233 / CIP 104796 / JCM 9543 / NBRC 105858 / Y-104</strain>
    </source>
</reference>
<dbReference type="GO" id="GO:0047372">
    <property type="term" value="F:monoacylglycerol lipase activity"/>
    <property type="evidence" value="ECO:0007669"/>
    <property type="project" value="UniProtKB-EC"/>
</dbReference>
<dbReference type="STRING" id="479431.Namu_3228"/>
<dbReference type="HOGENOM" id="CLU_076594_0_1_11"/>
<organism evidence="5 6">
    <name type="scientific">Nakamurella multipartita (strain ATCC 700099 / DSM 44233 / CIP 104796 / JCM 9543 / NBRC 105858 / Y-104)</name>
    <name type="common">Microsphaera multipartita</name>
    <dbReference type="NCBI Taxonomy" id="479431"/>
    <lineage>
        <taxon>Bacteria</taxon>
        <taxon>Bacillati</taxon>
        <taxon>Actinomycetota</taxon>
        <taxon>Actinomycetes</taxon>
        <taxon>Nakamurellales</taxon>
        <taxon>Nakamurellaceae</taxon>
        <taxon>Nakamurella</taxon>
    </lineage>
</organism>
<dbReference type="KEGG" id="nml:Namu_3228"/>
<feature type="site" description="Important for substrate specificity" evidence="3">
    <location>
        <position position="147"/>
    </location>
</feature>
<keyword evidence="5" id="KW-0378">Hydrolase</keyword>
<dbReference type="InterPro" id="IPR029058">
    <property type="entry name" value="AB_hydrolase_fold"/>
</dbReference>
<feature type="active site" description="Charge relay system" evidence="1">
    <location>
        <position position="198"/>
    </location>
</feature>
<feature type="binding site" evidence="2">
    <location>
        <position position="28"/>
    </location>
    <ligand>
        <name>substrate</name>
    </ligand>
</feature>
<keyword evidence="6" id="KW-1185">Reference proteome</keyword>
<dbReference type="InParanoid" id="C8XCV6"/>
<dbReference type="EMBL" id="CP001737">
    <property type="protein sequence ID" value="ACV79559.1"/>
    <property type="molecule type" value="Genomic_DNA"/>
</dbReference>
<reference evidence="5 6" key="2">
    <citation type="journal article" date="2010" name="Stand. Genomic Sci.">
        <title>Complete genome sequence of Nakamurella multipartita type strain (Y-104).</title>
        <authorList>
            <person name="Tice H."/>
            <person name="Mayilraj S."/>
            <person name="Sims D."/>
            <person name="Lapidus A."/>
            <person name="Nolan M."/>
            <person name="Lucas S."/>
            <person name="Glavina Del Rio T."/>
            <person name="Copeland A."/>
            <person name="Cheng J.F."/>
            <person name="Meincke L."/>
            <person name="Bruce D."/>
            <person name="Goodwin L."/>
            <person name="Pitluck S."/>
            <person name="Ivanova N."/>
            <person name="Mavromatis K."/>
            <person name="Ovchinnikova G."/>
            <person name="Pati A."/>
            <person name="Chen A."/>
            <person name="Palaniappan K."/>
            <person name="Land M."/>
            <person name="Hauser L."/>
            <person name="Chang Y.J."/>
            <person name="Jeffries C.D."/>
            <person name="Detter J.C."/>
            <person name="Brettin T."/>
            <person name="Rohde M."/>
            <person name="Goker M."/>
            <person name="Bristow J."/>
            <person name="Eisen J.A."/>
            <person name="Markowitz V."/>
            <person name="Hugenholtz P."/>
            <person name="Kyrpides N.C."/>
            <person name="Klenk H.P."/>
            <person name="Chen F."/>
        </authorList>
    </citation>
    <scope>NUCLEOTIDE SEQUENCE [LARGE SCALE GENOMIC DNA]</scope>
    <source>
        <strain evidence="6">ATCC 700099 / DSM 44233 / CIP 104796 / JCM 9543 / NBRC 105858 / Y-104</strain>
    </source>
</reference>
<protein>
    <submittedName>
        <fullName evidence="5">Acylglycerol lipase</fullName>
        <ecNumber evidence="5">3.1.1.23</ecNumber>
    </submittedName>
</protein>
<evidence type="ECO:0000313" key="6">
    <source>
        <dbReference type="Proteomes" id="UP000002218"/>
    </source>
</evidence>
<name>C8XCV6_NAKMY</name>
<dbReference type="eggNOG" id="COG1647">
    <property type="taxonomic scope" value="Bacteria"/>
</dbReference>
<dbReference type="PIRSF" id="PIRSF017388">
    <property type="entry name" value="Esterase_lipase"/>
    <property type="match status" value="1"/>
</dbReference>
<dbReference type="RefSeq" id="WP_015748426.1">
    <property type="nucleotide sequence ID" value="NC_013235.1"/>
</dbReference>
<dbReference type="Proteomes" id="UP000002218">
    <property type="component" value="Chromosome"/>
</dbReference>
<accession>C8XCV6</accession>
<dbReference type="Gene3D" id="3.40.50.1820">
    <property type="entry name" value="alpha/beta hydrolase"/>
    <property type="match status" value="1"/>
</dbReference>
<feature type="active site" description="Nucleophile" evidence="1">
    <location>
        <position position="96"/>
    </location>
</feature>
<evidence type="ECO:0000259" key="4">
    <source>
        <dbReference type="Pfam" id="PF12697"/>
    </source>
</evidence>
<evidence type="ECO:0000256" key="1">
    <source>
        <dbReference type="PIRSR" id="PIRSR017388-1"/>
    </source>
</evidence>
<gene>
    <name evidence="5" type="ordered locus">Namu_3228</name>
</gene>
<dbReference type="OrthoDB" id="9786110at2"/>
<dbReference type="EC" id="3.1.1.23" evidence="5"/>
<evidence type="ECO:0000256" key="3">
    <source>
        <dbReference type="PIRSR" id="PIRSR017388-3"/>
    </source>
</evidence>
<feature type="active site" description="Charge relay system" evidence="1">
    <location>
        <position position="228"/>
    </location>
</feature>
<feature type="binding site" evidence="2">
    <location>
        <position position="97"/>
    </location>
    <ligand>
        <name>substrate</name>
    </ligand>
</feature>
<dbReference type="InterPro" id="IPR050266">
    <property type="entry name" value="AB_hydrolase_sf"/>
</dbReference>
<sequence length="255" mass="27940">MTRSTTDRDFGPFRHDGSDVGVLLCHGFPGAPGSMRPWADHLAAAGYSVRLPLLPGHGTRWQDANRTTFDDWLAAVTREFQELSATCRSVVVCGLSMGGTLTLRLAELYPDQPAGIVLVNPSVLTQRWDAKLLLPWLQRVLPAYPGIIGDIAMPGVTEPGYKYIPTRAAYSLSKAWPIVRRDLPRITAPVLLLHSTVDHIVEPVNAQVVRDEVGSADVTVIELTRSFHVATMDYDAPLIFDASVEFIEKVTASLP</sequence>
<feature type="domain" description="AB hydrolase-1" evidence="4">
    <location>
        <begin position="22"/>
        <end position="219"/>
    </location>
</feature>
<proteinExistence type="predicted"/>
<dbReference type="ESTHER" id="nakmy-c8xcv6">
    <property type="family name" value="CarbLipBact_2"/>
</dbReference>